<evidence type="ECO:0000313" key="2">
    <source>
        <dbReference type="EMBL" id="AGW12645.1"/>
    </source>
</evidence>
<dbReference type="AlphaFoldDB" id="T2G7U6"/>
<sequence>MSTELIKARAQLSQVSTHLKQEKYLPAVQAVRDALATMMGNPLMRQEREEFAAMLVDVVYRLDTHRGFRTIFPLRLEYKPGEEKALLESLSECLGELRKNQLNDAQALLTALERKKQDGVESGQRLIDAAQFSQAKSHFDGLVAEFKDDVALKSDVGERFLKASRYEEAYDFLSQALADSPESIHLYNRIAIALRKLSKFDVAEKYYAKALDFCKHDSNLYFNIGRLYVDWGKWDKVAYMANKALEYDPDFKEAKKMLTYALKQMS</sequence>
<dbReference type="PROSITE" id="PS50005">
    <property type="entry name" value="TPR"/>
    <property type="match status" value="2"/>
</dbReference>
<dbReference type="InterPro" id="IPR019734">
    <property type="entry name" value="TPR_rpt"/>
</dbReference>
<gene>
    <name evidence="2" type="ORF">DGI_0744</name>
</gene>
<dbReference type="InterPro" id="IPR011990">
    <property type="entry name" value="TPR-like_helical_dom_sf"/>
</dbReference>
<feature type="repeat" description="TPR" evidence="1">
    <location>
        <begin position="218"/>
        <end position="251"/>
    </location>
</feature>
<dbReference type="Pfam" id="PF13424">
    <property type="entry name" value="TPR_12"/>
    <property type="match status" value="1"/>
</dbReference>
<organism evidence="2 3">
    <name type="scientific">Megalodesulfovibrio gigas (strain ATCC 19364 / DSM 1382 / NCIMB 9332 / VKM B-1759)</name>
    <name type="common">Desulfovibrio gigas</name>
    <dbReference type="NCBI Taxonomy" id="1121448"/>
    <lineage>
        <taxon>Bacteria</taxon>
        <taxon>Pseudomonadati</taxon>
        <taxon>Thermodesulfobacteriota</taxon>
        <taxon>Desulfovibrionia</taxon>
        <taxon>Desulfovibrionales</taxon>
        <taxon>Desulfovibrionaceae</taxon>
        <taxon>Megalodesulfovibrio</taxon>
    </lineage>
</organism>
<dbReference type="STRING" id="1121448.DGI_0744"/>
<keyword evidence="3" id="KW-1185">Reference proteome</keyword>
<dbReference type="HOGENOM" id="CLU_072765_0_0_7"/>
<reference evidence="2 3" key="1">
    <citation type="journal article" date="2013" name="J. Bacteriol.">
        <title>Roles of HynAB and Ech, the only two hydrogenases found in the model sulfate reducer Desulfovibrio gigas.</title>
        <authorList>
            <person name="Morais-Silva F.O."/>
            <person name="Santos C.I."/>
            <person name="Rodrigues R."/>
            <person name="Pereira I.A."/>
            <person name="Rodrigues-Pousada C."/>
        </authorList>
    </citation>
    <scope>NUCLEOTIDE SEQUENCE [LARGE SCALE GENOMIC DNA]</scope>
    <source>
        <strain evidence="3">ATCC 19364 / DSM 1382 / NCIMB 9332 / VKM B-1759</strain>
    </source>
</reference>
<dbReference type="Proteomes" id="UP000016587">
    <property type="component" value="Chromosome"/>
</dbReference>
<dbReference type="SMART" id="SM00028">
    <property type="entry name" value="TPR"/>
    <property type="match status" value="3"/>
</dbReference>
<evidence type="ECO:0000313" key="3">
    <source>
        <dbReference type="Proteomes" id="UP000016587"/>
    </source>
</evidence>
<dbReference type="RefSeq" id="WP_021759329.1">
    <property type="nucleotide sequence ID" value="NC_022444.1"/>
</dbReference>
<dbReference type="KEGG" id="dgg:DGI_0744"/>
<keyword evidence="1" id="KW-0802">TPR repeat</keyword>
<feature type="repeat" description="TPR" evidence="1">
    <location>
        <begin position="150"/>
        <end position="183"/>
    </location>
</feature>
<evidence type="ECO:0000256" key="1">
    <source>
        <dbReference type="PROSITE-ProRule" id="PRU00339"/>
    </source>
</evidence>
<protein>
    <submittedName>
        <fullName evidence="2">Putative tetratricopeptide repeat family protein</fullName>
    </submittedName>
</protein>
<proteinExistence type="predicted"/>
<dbReference type="SUPFAM" id="SSF48452">
    <property type="entry name" value="TPR-like"/>
    <property type="match status" value="1"/>
</dbReference>
<accession>T2G7U6</accession>
<dbReference type="PATRIC" id="fig|1121448.10.peg.749"/>
<dbReference type="EMBL" id="CP006585">
    <property type="protein sequence ID" value="AGW12645.1"/>
    <property type="molecule type" value="Genomic_DNA"/>
</dbReference>
<dbReference type="OrthoDB" id="5502572at2"/>
<reference evidence="3" key="2">
    <citation type="submission" date="2013-07" db="EMBL/GenBank/DDBJ databases">
        <authorList>
            <person name="Morais-Silva F.O."/>
            <person name="Rezende A.M."/>
            <person name="Pimentel C."/>
            <person name="Resende D.M."/>
            <person name="Santos C.I."/>
            <person name="Clemente C."/>
            <person name="de Oliveira L.M."/>
            <person name="da Silva S.M."/>
            <person name="Costa D.A."/>
            <person name="Varela-Raposo A."/>
            <person name="Horacio E.C.A."/>
            <person name="Matos M."/>
            <person name="Flores O."/>
            <person name="Ruiz J.C."/>
            <person name="Rodrigues-Pousada C."/>
        </authorList>
    </citation>
    <scope>NUCLEOTIDE SEQUENCE [LARGE SCALE GENOMIC DNA]</scope>
    <source>
        <strain evidence="3">ATCC 19364 / DSM 1382 / NCIMB 9332 / VKM B-1759</strain>
    </source>
</reference>
<name>T2G7U6_MEGG1</name>
<dbReference type="Gene3D" id="1.25.40.10">
    <property type="entry name" value="Tetratricopeptide repeat domain"/>
    <property type="match status" value="1"/>
</dbReference>
<dbReference type="eggNOG" id="COG0457">
    <property type="taxonomic scope" value="Bacteria"/>
</dbReference>